<keyword evidence="2" id="KW-1185">Reference proteome</keyword>
<protein>
    <submittedName>
        <fullName evidence="1">Uncharacterized protein</fullName>
    </submittedName>
</protein>
<evidence type="ECO:0000313" key="2">
    <source>
        <dbReference type="Proteomes" id="UP001059041"/>
    </source>
</evidence>
<comment type="caution">
    <text evidence="1">The sequence shown here is derived from an EMBL/GenBank/DDBJ whole genome shotgun (WGS) entry which is preliminary data.</text>
</comment>
<sequence>DSGADMENGCSVICVAVETIGERANGGDNLGERDKEHQFIQRHFGPCFQPRSVLTPPASSLLSHSHCARALLGEPGCERLELHLPFLSRCTRAHGLVPEIYQGFACLKVGVMCERVKTGWVGGRQGRLQYYRQDRAGIEFIKMGILKARADLESRRGLRPEPQRFAKHNESPLLFPQRRHTDLAPGHISLWCEMSRRESPIINGACYSCFSRGQEACDFACLCLPPSALSQSNYPACLSSQTLLRCSLPLLPSFNPTENDKRAARERMDKPISRHLLINGMIASVSTDFSNRSPLFY</sequence>
<proteinExistence type="predicted"/>
<dbReference type="Proteomes" id="UP001059041">
    <property type="component" value="Linkage Group LG20"/>
</dbReference>
<feature type="non-terminal residue" evidence="1">
    <location>
        <position position="297"/>
    </location>
</feature>
<gene>
    <name evidence="1" type="ORF">IRJ41_018529</name>
</gene>
<evidence type="ECO:0000313" key="1">
    <source>
        <dbReference type="EMBL" id="KAI7795399.1"/>
    </source>
</evidence>
<organism evidence="1 2">
    <name type="scientific">Triplophysa rosa</name>
    <name type="common">Cave loach</name>
    <dbReference type="NCBI Taxonomy" id="992332"/>
    <lineage>
        <taxon>Eukaryota</taxon>
        <taxon>Metazoa</taxon>
        <taxon>Chordata</taxon>
        <taxon>Craniata</taxon>
        <taxon>Vertebrata</taxon>
        <taxon>Euteleostomi</taxon>
        <taxon>Actinopterygii</taxon>
        <taxon>Neopterygii</taxon>
        <taxon>Teleostei</taxon>
        <taxon>Ostariophysi</taxon>
        <taxon>Cypriniformes</taxon>
        <taxon>Nemacheilidae</taxon>
        <taxon>Triplophysa</taxon>
    </lineage>
</organism>
<reference evidence="1" key="1">
    <citation type="submission" date="2021-02" db="EMBL/GenBank/DDBJ databases">
        <title>Comparative genomics reveals that relaxation of natural selection precedes convergent phenotypic evolution of cavefish.</title>
        <authorList>
            <person name="Peng Z."/>
        </authorList>
    </citation>
    <scope>NUCLEOTIDE SEQUENCE</scope>
    <source>
        <tissue evidence="1">Muscle</tissue>
    </source>
</reference>
<dbReference type="AlphaFoldDB" id="A0A9W7TG25"/>
<dbReference type="EMBL" id="JAFHDT010000020">
    <property type="protein sequence ID" value="KAI7795399.1"/>
    <property type="molecule type" value="Genomic_DNA"/>
</dbReference>
<name>A0A9W7TG25_TRIRA</name>
<accession>A0A9W7TG25</accession>